<dbReference type="EMBL" id="AWFG01000010">
    <property type="protein sequence ID" value="KCZ60200.1"/>
    <property type="molecule type" value="Genomic_DNA"/>
</dbReference>
<keyword evidence="3" id="KW-1185">Reference proteome</keyword>
<accession>A0A062UEZ3</accession>
<feature type="chain" id="PRO_5001614492" description="UrcA family protein" evidence="1">
    <location>
        <begin position="22"/>
        <end position="116"/>
    </location>
</feature>
<dbReference type="PATRIC" id="fig|1280947.3.peg.745"/>
<organism evidence="2 3">
    <name type="scientific">Hyphomonas chukchiensis</name>
    <dbReference type="NCBI Taxonomy" id="1280947"/>
    <lineage>
        <taxon>Bacteria</taxon>
        <taxon>Pseudomonadati</taxon>
        <taxon>Pseudomonadota</taxon>
        <taxon>Alphaproteobacteria</taxon>
        <taxon>Hyphomonadales</taxon>
        <taxon>Hyphomonadaceae</taxon>
        <taxon>Hyphomonas</taxon>
    </lineage>
</organism>
<dbReference type="AlphaFoldDB" id="A0A062UEZ3"/>
<comment type="caution">
    <text evidence="2">The sequence shown here is derived from an EMBL/GenBank/DDBJ whole genome shotgun (WGS) entry which is preliminary data.</text>
</comment>
<evidence type="ECO:0008006" key="4">
    <source>
        <dbReference type="Google" id="ProtNLM"/>
    </source>
</evidence>
<dbReference type="InterPro" id="IPR030972">
    <property type="entry name" value="UrcA_uranyl"/>
</dbReference>
<feature type="signal peptide" evidence="1">
    <location>
        <begin position="1"/>
        <end position="21"/>
    </location>
</feature>
<evidence type="ECO:0000313" key="2">
    <source>
        <dbReference type="EMBL" id="KCZ60200.1"/>
    </source>
</evidence>
<reference evidence="2 3" key="1">
    <citation type="journal article" date="2014" name="Antonie Van Leeuwenhoek">
        <title>Hyphomonas beringensis sp. nov. and Hyphomonas chukchiensis sp. nov., isolated from surface seawater of the Bering Sea and Chukchi Sea.</title>
        <authorList>
            <person name="Li C."/>
            <person name="Lai Q."/>
            <person name="Li G."/>
            <person name="Dong C."/>
            <person name="Wang J."/>
            <person name="Liao Y."/>
            <person name="Shao Z."/>
        </authorList>
    </citation>
    <scope>NUCLEOTIDE SEQUENCE [LARGE SCALE GENOMIC DNA]</scope>
    <source>
        <strain evidence="2 3">BH-BN04-4</strain>
    </source>
</reference>
<sequence length="116" mass="12344">MLKPIASIMAAAVILSPVAFAEAQTPITVEIEYDKDLVALDSGAPVVMASIESQAKKACTSYVPVFGGYYTDRSCVDDIVSAAISKINEQQASEGRKTADKFAQQAVMILADAEQR</sequence>
<keyword evidence="1" id="KW-0732">Signal</keyword>
<dbReference type="NCBIfam" id="TIGR04433">
    <property type="entry name" value="UrcA_uranyl"/>
    <property type="match status" value="1"/>
</dbReference>
<protein>
    <recommendedName>
        <fullName evidence="4">UrcA family protein</fullName>
    </recommendedName>
</protein>
<dbReference type="STRING" id="1280947.HY30_12080"/>
<evidence type="ECO:0000256" key="1">
    <source>
        <dbReference type="SAM" id="SignalP"/>
    </source>
</evidence>
<proteinExistence type="predicted"/>
<gene>
    <name evidence="2" type="ORF">HY30_12080</name>
</gene>
<name>A0A062UEZ3_9PROT</name>
<dbReference type="Proteomes" id="UP000027190">
    <property type="component" value="Unassembled WGS sequence"/>
</dbReference>
<dbReference type="OrthoDB" id="7620162at2"/>
<evidence type="ECO:0000313" key="3">
    <source>
        <dbReference type="Proteomes" id="UP000027190"/>
    </source>
</evidence>
<dbReference type="RefSeq" id="WP_034737256.1">
    <property type="nucleotide sequence ID" value="NZ_AWFG01000010.1"/>
</dbReference>